<feature type="transmembrane region" description="Helical" evidence="8">
    <location>
        <begin position="234"/>
        <end position="257"/>
    </location>
</feature>
<evidence type="ECO:0000256" key="1">
    <source>
        <dbReference type="ARBA" id="ARBA00004141"/>
    </source>
</evidence>
<reference evidence="9 10" key="2">
    <citation type="submission" date="2018-06" db="EMBL/GenBank/DDBJ databases">
        <authorList>
            <person name="Zhirakovskaya E."/>
        </authorList>
    </citation>
    <scope>NUCLEOTIDE SEQUENCE [LARGE SCALE GENOMIC DNA]</scope>
    <source>
        <strain evidence="9 10">FBKL4.011</strain>
    </source>
</reference>
<evidence type="ECO:0000256" key="5">
    <source>
        <dbReference type="ARBA" id="ARBA00022692"/>
    </source>
</evidence>
<comment type="caution">
    <text evidence="9">The sequence shown here is derived from an EMBL/GenBank/DDBJ whole genome shotgun (WGS) entry which is preliminary data.</text>
</comment>
<feature type="transmembrane region" description="Helical" evidence="8">
    <location>
        <begin position="133"/>
        <end position="150"/>
    </location>
</feature>
<feature type="transmembrane region" description="Helical" evidence="8">
    <location>
        <begin position="48"/>
        <end position="65"/>
    </location>
</feature>
<feature type="transmembrane region" description="Helical" evidence="8">
    <location>
        <begin position="20"/>
        <end position="36"/>
    </location>
</feature>
<dbReference type="NCBIfam" id="TIGR00912">
    <property type="entry name" value="2A0309"/>
    <property type="match status" value="1"/>
</dbReference>
<name>A0A364K7E0_9BACL</name>
<dbReference type="RefSeq" id="WP_113657805.1">
    <property type="nucleotide sequence ID" value="NZ_KZ845664.1"/>
</dbReference>
<evidence type="ECO:0000256" key="6">
    <source>
        <dbReference type="ARBA" id="ARBA00022989"/>
    </source>
</evidence>
<sequence>MNKPESGNSSQSGVTPYESFAFIYMSILGSGIFFLPRTAAEVAGPDGFWVILVSGFIATIFVYCLSKLCQRFPRRTCISFIPEILGPSRNPQFGRILSFPFFILLGFYLLFLIATNIRIFAEILKIEALKRTPIEATIFILIFSIAFAAKTKPYILLKMNEFLVPFTLIPIVILLFAAFQNGEILNMLPMFQMNLNFFGNAIFIFIYVFVGYEIMLIMAGYYQNTDKSLKSHLWVMPFITMIFGITFLTSLSVFGPYEIVKIMSPTLELAKETRSPMLILERLEAGVLIIFLINIFTTVANFYHVLVRMITEIYRFPEKANTTITWILFPIVYALAVYLKNIQELERWIDWLSITHFIVIGFAILCLVIAVIRKKKGSPAHELDHPGKKVQESEDVS</sequence>
<dbReference type="GO" id="GO:0016020">
    <property type="term" value="C:membrane"/>
    <property type="evidence" value="ECO:0007669"/>
    <property type="project" value="UniProtKB-SubCell"/>
</dbReference>
<feature type="transmembrane region" description="Helical" evidence="8">
    <location>
        <begin position="351"/>
        <end position="372"/>
    </location>
</feature>
<dbReference type="PANTHER" id="PTHR34975:SF2">
    <property type="entry name" value="SPORE GERMINATION PROTEIN A2"/>
    <property type="match status" value="1"/>
</dbReference>
<evidence type="ECO:0000313" key="9">
    <source>
        <dbReference type="EMBL" id="RAL26120.1"/>
    </source>
</evidence>
<evidence type="ECO:0000256" key="2">
    <source>
        <dbReference type="ARBA" id="ARBA00007998"/>
    </source>
</evidence>
<feature type="transmembrane region" description="Helical" evidence="8">
    <location>
        <begin position="201"/>
        <end position="222"/>
    </location>
</feature>
<keyword evidence="5 8" id="KW-0812">Transmembrane</keyword>
<dbReference type="InterPro" id="IPR004761">
    <property type="entry name" value="Spore_GerAB"/>
</dbReference>
<evidence type="ECO:0000256" key="8">
    <source>
        <dbReference type="SAM" id="Phobius"/>
    </source>
</evidence>
<evidence type="ECO:0000256" key="3">
    <source>
        <dbReference type="ARBA" id="ARBA00022448"/>
    </source>
</evidence>
<dbReference type="EMBL" id="QJKK01000002">
    <property type="protein sequence ID" value="RAL26120.1"/>
    <property type="molecule type" value="Genomic_DNA"/>
</dbReference>
<feature type="transmembrane region" description="Helical" evidence="8">
    <location>
        <begin position="319"/>
        <end position="339"/>
    </location>
</feature>
<dbReference type="OrthoDB" id="2716906at2"/>
<keyword evidence="6 8" id="KW-1133">Transmembrane helix</keyword>
<keyword evidence="3" id="KW-0813">Transport</keyword>
<evidence type="ECO:0000256" key="7">
    <source>
        <dbReference type="ARBA" id="ARBA00023136"/>
    </source>
</evidence>
<proteinExistence type="inferred from homology"/>
<feature type="transmembrane region" description="Helical" evidence="8">
    <location>
        <begin position="99"/>
        <end position="121"/>
    </location>
</feature>
<accession>A0A364K7E0</accession>
<feature type="transmembrane region" description="Helical" evidence="8">
    <location>
        <begin position="285"/>
        <end position="307"/>
    </location>
</feature>
<evidence type="ECO:0000313" key="10">
    <source>
        <dbReference type="Proteomes" id="UP000251213"/>
    </source>
</evidence>
<evidence type="ECO:0000256" key="4">
    <source>
        <dbReference type="ARBA" id="ARBA00022544"/>
    </source>
</evidence>
<evidence type="ECO:0008006" key="11">
    <source>
        <dbReference type="Google" id="ProtNLM"/>
    </source>
</evidence>
<keyword evidence="7 8" id="KW-0472">Membrane</keyword>
<dbReference type="Proteomes" id="UP000251213">
    <property type="component" value="Unassembled WGS sequence"/>
</dbReference>
<keyword evidence="10" id="KW-1185">Reference proteome</keyword>
<dbReference type="AlphaFoldDB" id="A0A364K7E0"/>
<organism evidence="9 10">
    <name type="scientific">Thermoflavimicrobium daqui</name>
    <dbReference type="NCBI Taxonomy" id="2137476"/>
    <lineage>
        <taxon>Bacteria</taxon>
        <taxon>Bacillati</taxon>
        <taxon>Bacillota</taxon>
        <taxon>Bacilli</taxon>
        <taxon>Bacillales</taxon>
        <taxon>Thermoactinomycetaceae</taxon>
        <taxon>Thermoflavimicrobium</taxon>
    </lineage>
</organism>
<keyword evidence="4" id="KW-0309">Germination</keyword>
<comment type="similarity">
    <text evidence="2">Belongs to the amino acid-polyamine-organocation (APC) superfamily. Spore germination protein (SGP) (TC 2.A.3.9) family.</text>
</comment>
<reference evidence="9 10" key="1">
    <citation type="submission" date="2018-06" db="EMBL/GenBank/DDBJ databases">
        <title>Thermoflavimicrobium daqus sp. nov., a thermophilic microbe isolated from Moutai-flavour Daqu.</title>
        <authorList>
            <person name="Wang X."/>
            <person name="Zhou H."/>
        </authorList>
    </citation>
    <scope>NUCLEOTIDE SEQUENCE [LARGE SCALE GENOMIC DNA]</scope>
    <source>
        <strain evidence="9 10">FBKL4.011</strain>
    </source>
</reference>
<gene>
    <name evidence="9" type="ORF">DL897_03715</name>
</gene>
<dbReference type="PANTHER" id="PTHR34975">
    <property type="entry name" value="SPORE GERMINATION PROTEIN A2"/>
    <property type="match status" value="1"/>
</dbReference>
<feature type="transmembrane region" description="Helical" evidence="8">
    <location>
        <begin position="162"/>
        <end position="181"/>
    </location>
</feature>
<dbReference type="Gene3D" id="1.20.1740.10">
    <property type="entry name" value="Amino acid/polyamine transporter I"/>
    <property type="match status" value="1"/>
</dbReference>
<protein>
    <recommendedName>
        <fullName evidence="11">Spore germination protein</fullName>
    </recommendedName>
</protein>
<comment type="subcellular location">
    <subcellularLocation>
        <location evidence="1">Membrane</location>
        <topology evidence="1">Multi-pass membrane protein</topology>
    </subcellularLocation>
</comment>
<dbReference type="GO" id="GO:0009847">
    <property type="term" value="P:spore germination"/>
    <property type="evidence" value="ECO:0007669"/>
    <property type="project" value="InterPro"/>
</dbReference>
<dbReference type="Pfam" id="PF03845">
    <property type="entry name" value="Spore_permease"/>
    <property type="match status" value="1"/>
</dbReference>